<sequence>MDEQFLRVIQEQERKEREEAKEEQLSIPKVTAAVLSGLLKLGSEEITFSETEVIPGQVSLRMPESFVEMPEQFAAMKYPSDRRPKLIYTDESLSININVNPTDNRMYDDEMEKFQSEMLAMLKRMQPNARWLSDGVFTLGQAGRVEVEQAASEQEGQLHQKEAVQASATDGKRVGYYEFLSPAMDGNIYNLTFFMEWEEKGLFFSVNCMEKQMKLWRPIAHGIMASLRIIGSSPNEGEG</sequence>
<evidence type="ECO:0000313" key="1">
    <source>
        <dbReference type="EMBL" id="AZK48991.1"/>
    </source>
</evidence>
<dbReference type="KEGG" id="plen:EIM92_11360"/>
<dbReference type="EMBL" id="CP034248">
    <property type="protein sequence ID" value="AZK48991.1"/>
    <property type="molecule type" value="Genomic_DNA"/>
</dbReference>
<dbReference type="AlphaFoldDB" id="A0A3Q8SEQ3"/>
<accession>A0A3Q8SEQ3</accession>
<protein>
    <submittedName>
        <fullName evidence="1">Uncharacterized protein</fullName>
    </submittedName>
</protein>
<proteinExistence type="predicted"/>
<gene>
    <name evidence="1" type="ORF">EIM92_11360</name>
</gene>
<dbReference type="Proteomes" id="UP000273145">
    <property type="component" value="Chromosome"/>
</dbReference>
<reference evidence="1 2" key="1">
    <citation type="submission" date="2018-11" db="EMBL/GenBank/DDBJ databases">
        <title>Genome sequencing of Paenibacillus lentus DSM25539(T).</title>
        <authorList>
            <person name="Kook J.-K."/>
            <person name="Park S.-N."/>
            <person name="Lim Y.K."/>
        </authorList>
    </citation>
    <scope>NUCLEOTIDE SEQUENCE [LARGE SCALE GENOMIC DNA]</scope>
    <source>
        <strain evidence="1 2">DSM 25539</strain>
    </source>
</reference>
<keyword evidence="2" id="KW-1185">Reference proteome</keyword>
<dbReference type="OrthoDB" id="249246at2"/>
<evidence type="ECO:0000313" key="2">
    <source>
        <dbReference type="Proteomes" id="UP000273145"/>
    </source>
</evidence>
<organism evidence="1 2">
    <name type="scientific">Paenibacillus lentus</name>
    <dbReference type="NCBI Taxonomy" id="1338368"/>
    <lineage>
        <taxon>Bacteria</taxon>
        <taxon>Bacillati</taxon>
        <taxon>Bacillota</taxon>
        <taxon>Bacilli</taxon>
        <taxon>Bacillales</taxon>
        <taxon>Paenibacillaceae</taxon>
        <taxon>Paenibacillus</taxon>
    </lineage>
</organism>
<name>A0A3Q8SEQ3_9BACL</name>